<dbReference type="OrthoDB" id="9793058at2"/>
<dbReference type="SUPFAM" id="SSF52788">
    <property type="entry name" value="Phosphotyrosine protein phosphatases I"/>
    <property type="match status" value="1"/>
</dbReference>
<dbReference type="SMART" id="SM00226">
    <property type="entry name" value="LMWPc"/>
    <property type="match status" value="1"/>
</dbReference>
<gene>
    <name evidence="3" type="ORF">CHU95_03700</name>
</gene>
<accession>A0A255Z5C0</accession>
<evidence type="ECO:0000259" key="2">
    <source>
        <dbReference type="SMART" id="SM00226"/>
    </source>
</evidence>
<dbReference type="PANTHER" id="PTHR43428:SF1">
    <property type="entry name" value="ARSENATE REDUCTASE"/>
    <property type="match status" value="1"/>
</dbReference>
<dbReference type="Proteomes" id="UP000216998">
    <property type="component" value="Unassembled WGS sequence"/>
</dbReference>
<sequence>MSERVFNVLFLCTHNSARSVMAECILNKEGKGRFQAFSAGSLPSGRINPFVKDLLENLGHDTAGLRSKTWDEFATPNAPQMDFIFTVCDNAAGEVCPVWPGHPMTAHWGFPDPSSATGTDAEKAAFTADVFRQIQRRLQLFMSLPLASLDKLALKRKLTEMGQQGAMA</sequence>
<comment type="caution">
    <text evidence="3">The sequence shown here is derived from an EMBL/GenBank/DDBJ whole genome shotgun (WGS) entry which is preliminary data.</text>
</comment>
<dbReference type="GO" id="GO:0046685">
    <property type="term" value="P:response to arsenic-containing substance"/>
    <property type="evidence" value="ECO:0007669"/>
    <property type="project" value="UniProtKB-KW"/>
</dbReference>
<reference evidence="3 4" key="1">
    <citation type="submission" date="2017-07" db="EMBL/GenBank/DDBJ databases">
        <title>Niveispirillum cyanobacteriorum sp. nov., isolated from cyanobacterial aggregates in a eutrophic lake.</title>
        <authorList>
            <person name="Cai H."/>
        </authorList>
    </citation>
    <scope>NUCLEOTIDE SEQUENCE [LARGE SCALE GENOMIC DNA]</scope>
    <source>
        <strain evidence="4">TH1-14</strain>
    </source>
</reference>
<dbReference type="Gene3D" id="3.40.50.2300">
    <property type="match status" value="1"/>
</dbReference>
<dbReference type="EMBL" id="NOXU01000021">
    <property type="protein sequence ID" value="OYQ36678.1"/>
    <property type="molecule type" value="Genomic_DNA"/>
</dbReference>
<evidence type="ECO:0000313" key="3">
    <source>
        <dbReference type="EMBL" id="OYQ36678.1"/>
    </source>
</evidence>
<keyword evidence="1" id="KW-0059">Arsenical resistance</keyword>
<dbReference type="Pfam" id="PF01451">
    <property type="entry name" value="LMWPc"/>
    <property type="match status" value="1"/>
</dbReference>
<dbReference type="RefSeq" id="WP_094453869.1">
    <property type="nucleotide sequence ID" value="NZ_NOXU01000021.1"/>
</dbReference>
<feature type="domain" description="Phosphotyrosine protein phosphatase I" evidence="2">
    <location>
        <begin position="6"/>
        <end position="144"/>
    </location>
</feature>
<dbReference type="InterPro" id="IPR023485">
    <property type="entry name" value="Ptyr_pPase"/>
</dbReference>
<keyword evidence="4" id="KW-1185">Reference proteome</keyword>
<dbReference type="PANTHER" id="PTHR43428">
    <property type="entry name" value="ARSENATE REDUCTASE"/>
    <property type="match status" value="1"/>
</dbReference>
<dbReference type="AlphaFoldDB" id="A0A255Z5C0"/>
<evidence type="ECO:0000313" key="4">
    <source>
        <dbReference type="Proteomes" id="UP000216998"/>
    </source>
</evidence>
<evidence type="ECO:0000256" key="1">
    <source>
        <dbReference type="ARBA" id="ARBA00022849"/>
    </source>
</evidence>
<proteinExistence type="predicted"/>
<dbReference type="InterPro" id="IPR036196">
    <property type="entry name" value="Ptyr_pPase_sf"/>
</dbReference>
<organism evidence="3 4">
    <name type="scientific">Niveispirillum lacus</name>
    <dbReference type="NCBI Taxonomy" id="1981099"/>
    <lineage>
        <taxon>Bacteria</taxon>
        <taxon>Pseudomonadati</taxon>
        <taxon>Pseudomonadota</taxon>
        <taxon>Alphaproteobacteria</taxon>
        <taxon>Rhodospirillales</taxon>
        <taxon>Azospirillaceae</taxon>
        <taxon>Niveispirillum</taxon>
    </lineage>
</organism>
<protein>
    <submittedName>
        <fullName evidence="3">ArsR family transcriptional regulator</fullName>
    </submittedName>
</protein>
<dbReference type="CDD" id="cd16345">
    <property type="entry name" value="LMWP_ArsC"/>
    <property type="match status" value="1"/>
</dbReference>
<name>A0A255Z5C0_9PROT</name>